<dbReference type="Pfam" id="PF13699">
    <property type="entry name" value="eCIS_core"/>
    <property type="match status" value="1"/>
</dbReference>
<dbReference type="GeneID" id="83952862"/>
<dbReference type="InterPro" id="IPR051144">
    <property type="entry name" value="Formin_homology_domain"/>
</dbReference>
<feature type="compositionally biased region" description="Basic and acidic residues" evidence="1">
    <location>
        <begin position="493"/>
        <end position="512"/>
    </location>
</feature>
<feature type="compositionally biased region" description="Low complexity" evidence="1">
    <location>
        <begin position="679"/>
        <end position="703"/>
    </location>
</feature>
<dbReference type="KEGG" id="slk:SLUN_03835"/>
<feature type="compositionally biased region" description="Basic and acidic residues" evidence="1">
    <location>
        <begin position="1902"/>
        <end position="1923"/>
    </location>
</feature>
<sequence length="2193" mass="235395">MSSHAASQDAARAAQDAKRRKRKDRAKSRTPEPKNIVSGAGQPLDLSVRRELEEQLGHDFGRVRLHTDRDAGTLTELLGADAVAVGQDIFFREGTYRPGTADGQRLLAHELLHTVQNPEGLGALRAGRDLGAVSLPQQAMEREAESTARAVVRGEEQAPEVEPGQSTPGWLRYATVDADRNRMEQLDPATLVDRLANGVLRSLRGDPADLSHRVRLQLARMSPKLQDSVLDRLELRLLSNEYDRLLDLAEAAEILPVDLQPAEVPEPETDLFELLGVERTQWKREEEGGRPSKDKRAEDSREEQKDTEARDEKRGGERSRAQSDAAAEKTEAARRTEQEDERAQSRQQAAQEQQQEEEQQGQDRQRVDEAADERAQGQQQGTEQAKEERKEQRDREEQDPEQANSPGADKRRRKDDATKAAAGSKQADVDPKAKGQPGPVRPEKVDERAEQRDSALSEHGLHEKDEDEDEPREEEKPLGLEAGADGEIGGEQDGDRDKGGAARRETELKPEDYLPETDLDLSSVPTADRTAGAAAPSVPSFPTPPPTKAERVEQQRENEAHEEDEDGAGPEAKAPGEDEGPVEGEAPKPEGGPAAQAQDRSAKDLQPDKPTDQEVGPDPETTEKDQQEPEAEKPDPAQEQDQDDDAGSASQDGDEKPDAKDAQEEQQELKERGQQEQRGSAGQPQGAAAASSSPDTSPGPAATRPAGAQTQKAPVEDRNPSPAARRDAEPPKSEREAAGPKSLIPKETGPGAAPRGTVGGSEQSGPTTAAGPGAAPSAAQAAVSPAGEQAESPGKLGAPAPEGAQAQPEASLEKDGGGCAPPEPAAEKEEGGGSCGGGGGGAAPEEKQQEPPDVSGQDPKAAIGTVSKLAPDQAAAAMPGVDAAADKKVGEEQQRLDANPPKRERPSGAPQTQSGRPEAAAPAAQVTGKVEKLGPEEQIEKQKAKGSEKAEGAKPTDNTPPPPPPVADKLTEEEAKNVDAAADAVPTVDPELQNKTVGPAPKIRLEGESDPKRTDDQAKALKDKQSDIQSTGREDAAKPMGEDQIFPNAPQEQLVGKAVGRAGGKGGNLAASSMPKPGVGAVAKQERGSEIQGAAGQAQGDLGAKEKEQQQGEQQAKQEKQTEIDREVTQNVEKQTAERGRAAEDAQREREGWRNEQDKEIEDADKESEKEHTSKNKEIVKARDDKDKEVGDRKDKDNQQIDTERENAEKEAEKKKKEEKPSGGFFGWVADKVKSAFNAILEAVTAVFDAARKAVNGIIDTFKEWANKAIDFVRDLAIKAIGVLADALIAIGDVLLAAFPELRDRFRKAIEGLRDKAIAAVNTLADGLKKAVNALLDALAAGLNALLDVLEAGIKAVIKIYQAVILGAIKFAQAAIEALGKFAALVADIAPDPGGWIGKAGSSAKAGITDHLWGAIKTGVKRWFDTKVEGILGLGKAVINVLVKGCVSIKQIGKMAWEAIIASLPMMIASIVIEKVVSMIVPAAGAILTIVQGLMAAWQSISSILSAFSKFWAYLKAVKAGPAACLFAEAVAAGIVALLDFIANFLLARLGSATKGVGKRLKAMSEKIMKGLQKAGGGAKKAAGSAVNNARGAIRNATQTLRRPPVAPKPKAKPSPNPKAPPKPKDAATPKSPAKPQPTPAKPKDTTPGGTKGKTPEASKKRKEIEGPKPTKPQKPKSPLGNALGRAKRAVKSALTKVRNAAKTLGKKLKKSKPGKALKNSASKLRNVFKQKRDNLRDHKKKQTDQKKQNKDEHKNKKDQQHGDRLAKAVARMRPALKAMLRKGVPPRILNAALNAMRVWYRLSRVAADGARKFTIRAWASPPAIVVPGTTVTIEPREALAFVQELSAEVRSKSAANENRNSPAEVIRDPETGKVSQVKASEGTRMSELVADLDDLQAGGEFPEHGAKKGVKDVLKKDPETGKKVSTGEQKQYDLPGEWDLDWEGESGGVKMHEMPGGVNTVAHMRQEGQVRGDAPPYSKLAKREGVHGYAYLEQHGENYLKLFKGDKVGRVMGDTERNKARTLMAITGYSEKRRDESSRVYSAMLAKMLARASVKGDTGLLKSALEDYPVAPGGAQNAIPSKDAWIAGKSKEDQLKELQQRYEQRMDEAGTKEEEKGLKRQRTKERTGISGAPKRKKPLIGGEDLAEREAKYIEMFLSGYTFDFSEDVPPEKVKREVFEKIRQEILDAHGLN</sequence>
<organism evidence="3 4">
    <name type="scientific">Streptomyces lunaelactis</name>
    <dbReference type="NCBI Taxonomy" id="1535768"/>
    <lineage>
        <taxon>Bacteria</taxon>
        <taxon>Bacillati</taxon>
        <taxon>Actinomycetota</taxon>
        <taxon>Actinomycetes</taxon>
        <taxon>Kitasatosporales</taxon>
        <taxon>Streptomycetaceae</taxon>
        <taxon>Streptomyces</taxon>
    </lineage>
</organism>
<evidence type="ECO:0000259" key="2">
    <source>
        <dbReference type="Pfam" id="PF13699"/>
    </source>
</evidence>
<feature type="compositionally biased region" description="Basic and acidic residues" evidence="1">
    <location>
        <begin position="714"/>
        <end position="738"/>
    </location>
</feature>
<dbReference type="RefSeq" id="WP_108147151.1">
    <property type="nucleotide sequence ID" value="NZ_CP026304.1"/>
</dbReference>
<feature type="compositionally biased region" description="Gly residues" evidence="1">
    <location>
        <begin position="832"/>
        <end position="842"/>
    </location>
</feature>
<feature type="compositionally biased region" description="Basic and acidic residues" evidence="1">
    <location>
        <begin position="929"/>
        <end position="954"/>
    </location>
</feature>
<feature type="compositionally biased region" description="Low complexity" evidence="1">
    <location>
        <begin position="1"/>
        <end position="14"/>
    </location>
</feature>
<feature type="compositionally biased region" description="Basic and acidic residues" evidence="1">
    <location>
        <begin position="361"/>
        <end position="375"/>
    </location>
</feature>
<dbReference type="EMBL" id="CP026304">
    <property type="protein sequence ID" value="AVZ71460.1"/>
    <property type="molecule type" value="Genomic_DNA"/>
</dbReference>
<feature type="region of interest" description="Disordered" evidence="1">
    <location>
        <begin position="1595"/>
        <end position="1765"/>
    </location>
</feature>
<feature type="compositionally biased region" description="Basic and acidic residues" evidence="1">
    <location>
        <begin position="441"/>
        <end position="464"/>
    </location>
</feature>
<feature type="compositionally biased region" description="Basic and acidic residues" evidence="1">
    <location>
        <begin position="1135"/>
        <end position="1158"/>
    </location>
</feature>
<feature type="compositionally biased region" description="Basic and acidic residues" evidence="1">
    <location>
        <begin position="282"/>
        <end position="344"/>
    </location>
</feature>
<feature type="compositionally biased region" description="Basic and acidic residues" evidence="1">
    <location>
        <begin position="621"/>
        <end position="636"/>
    </location>
</feature>
<dbReference type="PANTHER" id="PTHR45733">
    <property type="entry name" value="FORMIN-J"/>
    <property type="match status" value="1"/>
</dbReference>
<feature type="region of interest" description="Disordered" evidence="1">
    <location>
        <begin position="282"/>
        <end position="1220"/>
    </location>
</feature>
<name>A0A2R4SX43_9ACTN</name>
<keyword evidence="4" id="KW-1185">Reference proteome</keyword>
<evidence type="ECO:0000256" key="1">
    <source>
        <dbReference type="SAM" id="MobiDB-lite"/>
    </source>
</evidence>
<protein>
    <recommendedName>
        <fullName evidence="2">eCIS core domain-containing protein</fullName>
    </recommendedName>
</protein>
<feature type="compositionally biased region" description="Low complexity" evidence="1">
    <location>
        <begin position="872"/>
        <end position="883"/>
    </location>
</feature>
<dbReference type="InterPro" id="IPR025295">
    <property type="entry name" value="eCIS_core_dom"/>
</dbReference>
<dbReference type="OrthoDB" id="9153660at2"/>
<feature type="compositionally biased region" description="Basic and acidic residues" evidence="1">
    <location>
        <begin position="1167"/>
        <end position="1220"/>
    </location>
</feature>
<feature type="compositionally biased region" description="Low complexity" evidence="1">
    <location>
        <begin position="763"/>
        <end position="790"/>
    </location>
</feature>
<proteinExistence type="predicted"/>
<evidence type="ECO:0000313" key="4">
    <source>
        <dbReference type="Proteomes" id="UP000244201"/>
    </source>
</evidence>
<feature type="compositionally biased region" description="Basic and acidic residues" evidence="1">
    <location>
        <begin position="384"/>
        <end position="396"/>
    </location>
</feature>
<feature type="compositionally biased region" description="Basic residues" evidence="1">
    <location>
        <begin position="1705"/>
        <end position="1716"/>
    </location>
</feature>
<feature type="compositionally biased region" description="Basic and acidic residues" evidence="1">
    <location>
        <begin position="653"/>
        <end position="675"/>
    </location>
</feature>
<feature type="compositionally biased region" description="Basic and acidic residues" evidence="1">
    <location>
        <begin position="1654"/>
        <end position="1669"/>
    </location>
</feature>
<feature type="compositionally biased region" description="Pro residues" evidence="1">
    <location>
        <begin position="1605"/>
        <end position="1621"/>
    </location>
</feature>
<feature type="region of interest" description="Disordered" evidence="1">
    <location>
        <begin position="1"/>
        <end position="45"/>
    </location>
</feature>
<feature type="compositionally biased region" description="Basic and acidic residues" evidence="1">
    <location>
        <begin position="2105"/>
        <end position="2119"/>
    </location>
</feature>
<feature type="compositionally biased region" description="Low complexity" evidence="1">
    <location>
        <begin position="978"/>
        <end position="990"/>
    </location>
</feature>
<accession>A0A2R4SX43</accession>
<feature type="compositionally biased region" description="Low complexity" evidence="1">
    <location>
        <begin position="797"/>
        <end position="810"/>
    </location>
</feature>
<feature type="compositionally biased region" description="Basic and acidic residues" evidence="1">
    <location>
        <begin position="600"/>
        <end position="612"/>
    </location>
</feature>
<reference evidence="3 4" key="1">
    <citation type="submission" date="2018-01" db="EMBL/GenBank/DDBJ databases">
        <title>Complete genome sequence of Streptomyces lunaelactis MM109T, a Ferroverdin A producer isolated from cave moonmilk deposits.</title>
        <authorList>
            <person name="Naome A."/>
            <person name="Martinet L."/>
            <person name="Maciejewska M."/>
            <person name="Anderssen S."/>
            <person name="Adam D."/>
            <person name="Tenconi E."/>
            <person name="Deflandre B."/>
            <person name="Arguelles-Arias A."/>
            <person name="Calusinska M."/>
            <person name="Copieters W."/>
            <person name="Karim L."/>
            <person name="Hanikenne M."/>
            <person name="Baurain D."/>
            <person name="van Wezel G."/>
            <person name="Smargiasso N."/>
            <person name="de Pauw E."/>
            <person name="Delfosse P."/>
            <person name="Rigali S."/>
        </authorList>
    </citation>
    <scope>NUCLEOTIDE SEQUENCE [LARGE SCALE GENOMIC DNA]</scope>
    <source>
        <strain evidence="3 4">MM109</strain>
    </source>
</reference>
<feature type="compositionally biased region" description="Basic and acidic residues" evidence="1">
    <location>
        <begin position="1103"/>
        <end position="1128"/>
    </location>
</feature>
<gene>
    <name evidence="3" type="ORF">SLUN_03835</name>
</gene>
<feature type="region of interest" description="Disordered" evidence="1">
    <location>
        <begin position="2105"/>
        <end position="2142"/>
    </location>
</feature>
<feature type="region of interest" description="Disordered" evidence="1">
    <location>
        <begin position="1851"/>
        <end position="1883"/>
    </location>
</feature>
<feature type="region of interest" description="Disordered" evidence="1">
    <location>
        <begin position="1898"/>
        <end position="1928"/>
    </location>
</feature>
<feature type="domain" description="eCIS core" evidence="2">
    <location>
        <begin position="43"/>
        <end position="119"/>
    </location>
</feature>
<evidence type="ECO:0000313" key="3">
    <source>
        <dbReference type="EMBL" id="AVZ71460.1"/>
    </source>
</evidence>
<feature type="compositionally biased region" description="Basic and acidic residues" evidence="1">
    <location>
        <begin position="1731"/>
        <end position="1765"/>
    </location>
</feature>
<dbReference type="Proteomes" id="UP000244201">
    <property type="component" value="Chromosome"/>
</dbReference>
<feature type="compositionally biased region" description="Basic and acidic residues" evidence="1">
    <location>
        <begin position="548"/>
        <end position="559"/>
    </location>
</feature>
<feature type="compositionally biased region" description="Basic and acidic residues" evidence="1">
    <location>
        <begin position="884"/>
        <end position="906"/>
    </location>
</feature>
<feature type="compositionally biased region" description="Basic and acidic residues" evidence="1">
    <location>
        <begin position="1003"/>
        <end position="1041"/>
    </location>
</feature>